<dbReference type="SMART" id="SM00248">
    <property type="entry name" value="ANK"/>
    <property type="match status" value="3"/>
</dbReference>
<comment type="caution">
    <text evidence="3">The sequence shown here is derived from an EMBL/GenBank/DDBJ whole genome shotgun (WGS) entry which is preliminary data.</text>
</comment>
<dbReference type="InterPro" id="IPR036770">
    <property type="entry name" value="Ankyrin_rpt-contain_sf"/>
</dbReference>
<name>A0AAV1R2F4_9ROSI</name>
<dbReference type="EMBL" id="CAWUPB010000851">
    <property type="protein sequence ID" value="CAK7327185.1"/>
    <property type="molecule type" value="Genomic_DNA"/>
</dbReference>
<feature type="compositionally biased region" description="Basic and acidic residues" evidence="2">
    <location>
        <begin position="251"/>
        <end position="274"/>
    </location>
</feature>
<dbReference type="PANTHER" id="PTHR24121:SF22">
    <property type="entry name" value="PROTEIN ACCELERATED CELL DEATH 6-LIKE"/>
    <property type="match status" value="1"/>
</dbReference>
<dbReference type="Gene3D" id="1.25.40.20">
    <property type="entry name" value="Ankyrin repeat-containing domain"/>
    <property type="match status" value="1"/>
</dbReference>
<feature type="region of interest" description="Disordered" evidence="2">
    <location>
        <begin position="150"/>
        <end position="178"/>
    </location>
</feature>
<dbReference type="PROSITE" id="PS50297">
    <property type="entry name" value="ANK_REP_REGION"/>
    <property type="match status" value="1"/>
</dbReference>
<feature type="region of interest" description="Disordered" evidence="2">
    <location>
        <begin position="1"/>
        <end position="24"/>
    </location>
</feature>
<feature type="compositionally biased region" description="Basic and acidic residues" evidence="2">
    <location>
        <begin position="156"/>
        <end position="168"/>
    </location>
</feature>
<feature type="region of interest" description="Disordered" evidence="2">
    <location>
        <begin position="334"/>
        <end position="353"/>
    </location>
</feature>
<feature type="region of interest" description="Disordered" evidence="2">
    <location>
        <begin position="231"/>
        <end position="274"/>
    </location>
</feature>
<organism evidence="3 4">
    <name type="scientific">Dovyalis caffra</name>
    <dbReference type="NCBI Taxonomy" id="77055"/>
    <lineage>
        <taxon>Eukaryota</taxon>
        <taxon>Viridiplantae</taxon>
        <taxon>Streptophyta</taxon>
        <taxon>Embryophyta</taxon>
        <taxon>Tracheophyta</taxon>
        <taxon>Spermatophyta</taxon>
        <taxon>Magnoliopsida</taxon>
        <taxon>eudicotyledons</taxon>
        <taxon>Gunneridae</taxon>
        <taxon>Pentapetalae</taxon>
        <taxon>rosids</taxon>
        <taxon>fabids</taxon>
        <taxon>Malpighiales</taxon>
        <taxon>Salicaceae</taxon>
        <taxon>Flacourtieae</taxon>
        <taxon>Dovyalis</taxon>
    </lineage>
</organism>
<evidence type="ECO:0000313" key="3">
    <source>
        <dbReference type="EMBL" id="CAK7327185.1"/>
    </source>
</evidence>
<keyword evidence="1" id="KW-0040">ANK repeat</keyword>
<sequence>MIDNGLTPLEMVSSSDRKPKLQSPSSLTIFLPSCELQTNANDETALHIAARYGHQAVVEFLIERAKANHEDIEKGNGAARQMLRMTNKQNGTALHEAVRHNHIAVVRKLTEDDPDFAYAANDAGETPLYMVVEREFRNLAQIIRNFHSSHLSGPWDDSRETTRFDQRSRQRRVASPLLENSRVDKRAINKENLNVQDIVRASGHNLLNAEIRILQQFKKASPRSSLQKVINLDEHSEEEEETSNANHNYRRGKEIDEGHNSKKDDEKKVNHESEELTDIHKIKGFLNLGEHGKDQNAKFPMWSELEALGRNETELQRKNVAVIRQLHKKRDILNQPTSLKGSPTENLENDTTENSTSTVCCLAFPSPMLSKVMEASDPFSWQSHVKG</sequence>
<evidence type="ECO:0000313" key="4">
    <source>
        <dbReference type="Proteomes" id="UP001314170"/>
    </source>
</evidence>
<evidence type="ECO:0000256" key="2">
    <source>
        <dbReference type="SAM" id="MobiDB-lite"/>
    </source>
</evidence>
<proteinExistence type="predicted"/>
<feature type="repeat" description="ANK" evidence="1">
    <location>
        <begin position="41"/>
        <end position="64"/>
    </location>
</feature>
<dbReference type="SUPFAM" id="SSF48403">
    <property type="entry name" value="Ankyrin repeat"/>
    <property type="match status" value="1"/>
</dbReference>
<evidence type="ECO:0000256" key="1">
    <source>
        <dbReference type="PROSITE-ProRule" id="PRU00023"/>
    </source>
</evidence>
<dbReference type="Proteomes" id="UP001314170">
    <property type="component" value="Unassembled WGS sequence"/>
</dbReference>
<dbReference type="InterPro" id="IPR002110">
    <property type="entry name" value="Ankyrin_rpt"/>
</dbReference>
<dbReference type="AlphaFoldDB" id="A0AAV1R2F4"/>
<keyword evidence="4" id="KW-1185">Reference proteome</keyword>
<dbReference type="PROSITE" id="PS50088">
    <property type="entry name" value="ANK_REPEAT"/>
    <property type="match status" value="1"/>
</dbReference>
<dbReference type="PANTHER" id="PTHR24121">
    <property type="entry name" value="NO MECHANORECEPTOR POTENTIAL C, ISOFORM D-RELATED"/>
    <property type="match status" value="1"/>
</dbReference>
<accession>A0AAV1R2F4</accession>
<reference evidence="3 4" key="1">
    <citation type="submission" date="2024-01" db="EMBL/GenBank/DDBJ databases">
        <authorList>
            <person name="Waweru B."/>
        </authorList>
    </citation>
    <scope>NUCLEOTIDE SEQUENCE [LARGE SCALE GENOMIC DNA]</scope>
</reference>
<gene>
    <name evidence="3" type="ORF">DCAF_LOCUS4892</name>
</gene>
<protein>
    <submittedName>
        <fullName evidence="3">Uncharacterized protein</fullName>
    </submittedName>
</protein>
<feature type="compositionally biased region" description="Polar residues" evidence="2">
    <location>
        <begin position="334"/>
        <end position="346"/>
    </location>
</feature>
<dbReference type="Pfam" id="PF12796">
    <property type="entry name" value="Ank_2"/>
    <property type="match status" value="1"/>
</dbReference>